<organism evidence="1 4">
    <name type="scientific">Adineta ricciae</name>
    <name type="common">Rotifer</name>
    <dbReference type="NCBI Taxonomy" id="249248"/>
    <lineage>
        <taxon>Eukaryota</taxon>
        <taxon>Metazoa</taxon>
        <taxon>Spiralia</taxon>
        <taxon>Gnathifera</taxon>
        <taxon>Rotifera</taxon>
        <taxon>Eurotatoria</taxon>
        <taxon>Bdelloidea</taxon>
        <taxon>Adinetida</taxon>
        <taxon>Adinetidae</taxon>
        <taxon>Adineta</taxon>
    </lineage>
</organism>
<dbReference type="InterPro" id="IPR025659">
    <property type="entry name" value="Tubby-like_C"/>
</dbReference>
<evidence type="ECO:0000313" key="4">
    <source>
        <dbReference type="Proteomes" id="UP000663852"/>
    </source>
</evidence>
<gene>
    <name evidence="1" type="ORF">EDS130_LOCUS36058</name>
    <name evidence="2" type="ORF">XAT740_LOCUS56993</name>
</gene>
<dbReference type="InterPro" id="IPR007612">
    <property type="entry name" value="LOR"/>
</dbReference>
<evidence type="ECO:0000313" key="1">
    <source>
        <dbReference type="EMBL" id="CAF1401781.1"/>
    </source>
</evidence>
<evidence type="ECO:0000313" key="2">
    <source>
        <dbReference type="EMBL" id="CAF1661698.1"/>
    </source>
</evidence>
<proteinExistence type="predicted"/>
<accession>A0A815KXU1</accession>
<dbReference type="EMBL" id="CAJNOR010011492">
    <property type="protein sequence ID" value="CAF1661698.1"/>
    <property type="molecule type" value="Genomic_DNA"/>
</dbReference>
<dbReference type="SUPFAM" id="SSF54518">
    <property type="entry name" value="Tubby C-terminal domain-like"/>
    <property type="match status" value="1"/>
</dbReference>
<reference evidence="1" key="1">
    <citation type="submission" date="2021-02" db="EMBL/GenBank/DDBJ databases">
        <authorList>
            <person name="Nowell W R."/>
        </authorList>
    </citation>
    <scope>NUCLEOTIDE SEQUENCE</scope>
</reference>
<dbReference type="OrthoDB" id="10007096at2759"/>
<evidence type="ECO:0000313" key="3">
    <source>
        <dbReference type="Proteomes" id="UP000663828"/>
    </source>
</evidence>
<dbReference type="Proteomes" id="UP000663852">
    <property type="component" value="Unassembled WGS sequence"/>
</dbReference>
<dbReference type="Proteomes" id="UP000663828">
    <property type="component" value="Unassembled WGS sequence"/>
</dbReference>
<comment type="caution">
    <text evidence="1">The sequence shown here is derived from an EMBL/GenBank/DDBJ whole genome shotgun (WGS) entry which is preliminary data.</text>
</comment>
<sequence>MYSRHHYHGRDFLGTRLRRYNETHRSTGVGSRQFSSMRLYRIVGHPFSIDKKFTIYENGNEQYLVRGGRLFGGINNLILEDRLGTPLISIQKESGHFLHPTYQLLSNDGREIARIRQSPGGLNFEIDTVYGPHDITILSREPKYFSIWNAHHQNIGSWKGTGAELAANQDQPFMLALLVVIHHLIPSPPSNIH</sequence>
<keyword evidence="3" id="KW-1185">Reference proteome</keyword>
<dbReference type="Pfam" id="PF04525">
    <property type="entry name" value="LOR"/>
    <property type="match status" value="1"/>
</dbReference>
<name>A0A815KXU1_ADIRI</name>
<protein>
    <submittedName>
        <fullName evidence="1">Uncharacterized protein</fullName>
    </submittedName>
</protein>
<dbReference type="EMBL" id="CAJNOJ010000328">
    <property type="protein sequence ID" value="CAF1401781.1"/>
    <property type="molecule type" value="Genomic_DNA"/>
</dbReference>
<dbReference type="AlphaFoldDB" id="A0A815KXU1"/>